<accession>A0ABW2KPG4</accession>
<sequence>MDSPPPPSPDVRPFEFRWLAPDGSRTRIVCYARTESEAEESARRAGWPGHDGTRLGRFRSWLKQELRR</sequence>
<dbReference type="RefSeq" id="WP_377355928.1">
    <property type="nucleotide sequence ID" value="NZ_JBHTCM010000004.1"/>
</dbReference>
<evidence type="ECO:0000313" key="1">
    <source>
        <dbReference type="EMBL" id="MFC7331876.1"/>
    </source>
</evidence>
<dbReference type="EMBL" id="JBHTCM010000004">
    <property type="protein sequence ID" value="MFC7331876.1"/>
    <property type="molecule type" value="Genomic_DNA"/>
</dbReference>
<evidence type="ECO:0000313" key="2">
    <source>
        <dbReference type="Proteomes" id="UP001596456"/>
    </source>
</evidence>
<organism evidence="1 2">
    <name type="scientific">Rhodocista pekingensis</name>
    <dbReference type="NCBI Taxonomy" id="201185"/>
    <lineage>
        <taxon>Bacteria</taxon>
        <taxon>Pseudomonadati</taxon>
        <taxon>Pseudomonadota</taxon>
        <taxon>Alphaproteobacteria</taxon>
        <taxon>Rhodospirillales</taxon>
        <taxon>Azospirillaceae</taxon>
        <taxon>Rhodocista</taxon>
    </lineage>
</organism>
<keyword evidence="2" id="KW-1185">Reference proteome</keyword>
<gene>
    <name evidence="1" type="ORF">ACFQPS_01750</name>
</gene>
<protein>
    <recommendedName>
        <fullName evidence="3">DUF2188 domain-containing protein</fullName>
    </recommendedName>
</protein>
<proteinExistence type="predicted"/>
<comment type="caution">
    <text evidence="1">The sequence shown here is derived from an EMBL/GenBank/DDBJ whole genome shotgun (WGS) entry which is preliminary data.</text>
</comment>
<name>A0ABW2KPG4_9PROT</name>
<reference evidence="2" key="1">
    <citation type="journal article" date="2019" name="Int. J. Syst. Evol. Microbiol.">
        <title>The Global Catalogue of Microorganisms (GCM) 10K type strain sequencing project: providing services to taxonomists for standard genome sequencing and annotation.</title>
        <authorList>
            <consortium name="The Broad Institute Genomics Platform"/>
            <consortium name="The Broad Institute Genome Sequencing Center for Infectious Disease"/>
            <person name="Wu L."/>
            <person name="Ma J."/>
        </authorList>
    </citation>
    <scope>NUCLEOTIDE SEQUENCE [LARGE SCALE GENOMIC DNA]</scope>
    <source>
        <strain evidence="2">CGMCC 1.16275</strain>
    </source>
</reference>
<evidence type="ECO:0008006" key="3">
    <source>
        <dbReference type="Google" id="ProtNLM"/>
    </source>
</evidence>
<dbReference type="Proteomes" id="UP001596456">
    <property type="component" value="Unassembled WGS sequence"/>
</dbReference>